<organism evidence="3">
    <name type="scientific">Schaalia odontolytica</name>
    <dbReference type="NCBI Taxonomy" id="1660"/>
    <lineage>
        <taxon>Bacteria</taxon>
        <taxon>Bacillati</taxon>
        <taxon>Actinomycetota</taxon>
        <taxon>Actinomycetes</taxon>
        <taxon>Actinomycetales</taxon>
        <taxon>Actinomycetaceae</taxon>
        <taxon>Schaalia</taxon>
    </lineage>
</organism>
<feature type="transmembrane region" description="Helical" evidence="1">
    <location>
        <begin position="6"/>
        <end position="22"/>
    </location>
</feature>
<feature type="transmembrane region" description="Helical" evidence="1">
    <location>
        <begin position="31"/>
        <end position="49"/>
    </location>
</feature>
<keyword evidence="1" id="KW-1133">Transmembrane helix</keyword>
<keyword evidence="1" id="KW-0472">Membrane</keyword>
<keyword evidence="1" id="KW-0812">Transmembrane</keyword>
<dbReference type="AlphaFoldDB" id="A0A6N2TJS2"/>
<dbReference type="GO" id="GO:0043164">
    <property type="term" value="P:Gram-negative-bacterium-type cell wall biogenesis"/>
    <property type="evidence" value="ECO:0007669"/>
    <property type="project" value="TreeGrafter"/>
</dbReference>
<dbReference type="GO" id="GO:0005886">
    <property type="term" value="C:plasma membrane"/>
    <property type="evidence" value="ECO:0007669"/>
    <property type="project" value="TreeGrafter"/>
</dbReference>
<sequence>MSALLVFSPAIIWGILFTWSYRKEPRQFKNAIFFLLMLIFAFGACAIYTNDIGIVLLLGIAIPFAPIITVGFLLVNAWIVIRREGFSLPNVLPALFALAIVAWIIGIPVGIGISHSRVVISLSALLLVLGLWFFFSFVALLVYSWFYRRLPRKRRFDYIIIHGAGLKGEEPTPLLRGRIDKALELWSAQGCSAILVPSGGQGSDEVISEAEAMSRYMLRLGVPREAILTEDQSTTTMENLVFAKNLLDARQATPYRCAFVTSDYHVFRTALYASHVGLKGDGVGSRTAAYYFPTAFIREFIAITKEHWMPYVILTIMWATSLLAPYFGQLLRVFQASQ</sequence>
<dbReference type="Pfam" id="PF02698">
    <property type="entry name" value="DUF218"/>
    <property type="match status" value="1"/>
</dbReference>
<dbReference type="CDD" id="cd06259">
    <property type="entry name" value="YdcF-like"/>
    <property type="match status" value="1"/>
</dbReference>
<evidence type="ECO:0000259" key="2">
    <source>
        <dbReference type="Pfam" id="PF02698"/>
    </source>
</evidence>
<dbReference type="InterPro" id="IPR051599">
    <property type="entry name" value="Cell_Envelope_Assoc"/>
</dbReference>
<proteinExistence type="predicted"/>
<dbReference type="Gene3D" id="3.40.50.620">
    <property type="entry name" value="HUPs"/>
    <property type="match status" value="1"/>
</dbReference>
<feature type="transmembrane region" description="Helical" evidence="1">
    <location>
        <begin position="308"/>
        <end position="328"/>
    </location>
</feature>
<protein>
    <recommendedName>
        <fullName evidence="2">DUF218 domain-containing protein</fullName>
    </recommendedName>
</protein>
<feature type="domain" description="DUF218" evidence="2">
    <location>
        <begin position="157"/>
        <end position="301"/>
    </location>
</feature>
<name>A0A6N2TJS2_9ACTO</name>
<evidence type="ECO:0000256" key="1">
    <source>
        <dbReference type="SAM" id="Phobius"/>
    </source>
</evidence>
<dbReference type="PANTHER" id="PTHR30336">
    <property type="entry name" value="INNER MEMBRANE PROTEIN, PROBABLE PERMEASE"/>
    <property type="match status" value="1"/>
</dbReference>
<evidence type="ECO:0000313" key="3">
    <source>
        <dbReference type="EMBL" id="VYT05808.1"/>
    </source>
</evidence>
<dbReference type="InterPro" id="IPR014729">
    <property type="entry name" value="Rossmann-like_a/b/a_fold"/>
</dbReference>
<gene>
    <name evidence="3" type="ORF">AOLFYP35_01398</name>
</gene>
<feature type="transmembrane region" description="Helical" evidence="1">
    <location>
        <begin position="91"/>
        <end position="113"/>
    </location>
</feature>
<dbReference type="GO" id="GO:0000270">
    <property type="term" value="P:peptidoglycan metabolic process"/>
    <property type="evidence" value="ECO:0007669"/>
    <property type="project" value="TreeGrafter"/>
</dbReference>
<reference evidence="3" key="1">
    <citation type="submission" date="2019-11" db="EMBL/GenBank/DDBJ databases">
        <authorList>
            <person name="Feng L."/>
        </authorList>
    </citation>
    <scope>NUCLEOTIDE SEQUENCE</scope>
    <source>
        <strain evidence="3">AodontolyticusLFYP35</strain>
    </source>
</reference>
<dbReference type="InterPro" id="IPR003848">
    <property type="entry name" value="DUF218"/>
</dbReference>
<feature type="transmembrane region" description="Helical" evidence="1">
    <location>
        <begin position="119"/>
        <end position="146"/>
    </location>
</feature>
<accession>A0A6N2TJS2</accession>
<feature type="transmembrane region" description="Helical" evidence="1">
    <location>
        <begin position="55"/>
        <end position="79"/>
    </location>
</feature>
<dbReference type="EMBL" id="CACRSM010000002">
    <property type="protein sequence ID" value="VYT05808.1"/>
    <property type="molecule type" value="Genomic_DNA"/>
</dbReference>
<dbReference type="PANTHER" id="PTHR30336:SF18">
    <property type="entry name" value="MEMBRANE PROTEIN"/>
    <property type="match status" value="1"/>
</dbReference>